<reference evidence="1 2" key="1">
    <citation type="submission" date="2019-08" db="EMBL/GenBank/DDBJ databases">
        <title>Luteimonas viscosus sp. nov., isolated from soil of a sunflower field.</title>
        <authorList>
            <person name="Jianli Z."/>
            <person name="Ying Z."/>
        </authorList>
    </citation>
    <scope>NUCLEOTIDE SEQUENCE [LARGE SCALE GENOMIC DNA]</scope>
    <source>
        <strain evidence="1 2">XBU10</strain>
    </source>
</reference>
<keyword evidence="2" id="KW-1185">Reference proteome</keyword>
<comment type="caution">
    <text evidence="1">The sequence shown here is derived from an EMBL/GenBank/DDBJ whole genome shotgun (WGS) entry which is preliminary data.</text>
</comment>
<evidence type="ECO:0000313" key="2">
    <source>
        <dbReference type="Proteomes" id="UP000324973"/>
    </source>
</evidence>
<sequence length="158" mass="17185">MSGIRQGAAAALWQAVIREALATRGAELDESQESYLVFVLLRHQRDAHLLARIQALEWLDAQAQAGSVRTDALRDVGDRCLLVAGLFPALARRRRVGVEYFVDLGRGAYQGVADAGRDAYAELFARLAGTYDELVATLQAVRGLVPLPVPIAHARALH</sequence>
<evidence type="ECO:0000313" key="1">
    <source>
        <dbReference type="EMBL" id="TYT26845.1"/>
    </source>
</evidence>
<dbReference type="AlphaFoldDB" id="A0A5D4XSA0"/>
<protein>
    <submittedName>
        <fullName evidence="1">Uncharacterized protein</fullName>
    </submittedName>
</protein>
<organism evidence="1 2">
    <name type="scientific">Luteimonas viscosa</name>
    <dbReference type="NCBI Taxonomy" id="1132694"/>
    <lineage>
        <taxon>Bacteria</taxon>
        <taxon>Pseudomonadati</taxon>
        <taxon>Pseudomonadota</taxon>
        <taxon>Gammaproteobacteria</taxon>
        <taxon>Lysobacterales</taxon>
        <taxon>Lysobacteraceae</taxon>
        <taxon>Luteimonas</taxon>
    </lineage>
</organism>
<dbReference type="Proteomes" id="UP000324973">
    <property type="component" value="Unassembled WGS sequence"/>
</dbReference>
<dbReference type="EMBL" id="VTFT01000001">
    <property type="protein sequence ID" value="TYT26845.1"/>
    <property type="molecule type" value="Genomic_DNA"/>
</dbReference>
<accession>A0A5D4XSA0</accession>
<name>A0A5D4XSA0_9GAMM</name>
<dbReference type="RefSeq" id="WP_149103398.1">
    <property type="nucleotide sequence ID" value="NZ_VTFT01000001.1"/>
</dbReference>
<gene>
    <name evidence="1" type="ORF">FZO89_11570</name>
</gene>
<dbReference type="OrthoDB" id="5659936at2"/>
<proteinExistence type="predicted"/>